<sequence length="108" mass="12546">MPWNIYYYSEDVRLEIAAMPVGIRAAYVRLTELLEEFGLDLRMPHSRAMGGGLFELRPRGREGIARVFYCTMVGRRIVVLHSFIKKTQETPKRELDIARKRQKEVCGS</sequence>
<name>A0ABN8HBK7_9BACT</name>
<dbReference type="InterPro" id="IPR009241">
    <property type="entry name" value="HigB-like"/>
</dbReference>
<evidence type="ECO:0000313" key="2">
    <source>
        <dbReference type="Proteomes" id="UP001295463"/>
    </source>
</evidence>
<dbReference type="EMBL" id="OW150024">
    <property type="protein sequence ID" value="CAH2030077.1"/>
    <property type="molecule type" value="Genomic_DNA"/>
</dbReference>
<dbReference type="Proteomes" id="UP001295463">
    <property type="component" value="Chromosome"/>
</dbReference>
<dbReference type="Pfam" id="PF05973">
    <property type="entry name" value="Gp49"/>
    <property type="match status" value="1"/>
</dbReference>
<reference evidence="1 2" key="1">
    <citation type="submission" date="2022-03" db="EMBL/GenBank/DDBJ databases">
        <authorList>
            <person name="Koch H."/>
        </authorList>
    </citation>
    <scope>NUCLEOTIDE SEQUENCE [LARGE SCALE GENOMIC DNA]</scope>
    <source>
        <strain evidence="1 2">G1</strain>
    </source>
</reference>
<evidence type="ECO:0000313" key="1">
    <source>
        <dbReference type="EMBL" id="CAH2030077.1"/>
    </source>
</evidence>
<evidence type="ECO:0008006" key="3">
    <source>
        <dbReference type="Google" id="ProtNLM"/>
    </source>
</evidence>
<accession>A0ABN8HBK7</accession>
<organism evidence="1 2">
    <name type="scientific">Trichlorobacter ammonificans</name>
    <dbReference type="NCBI Taxonomy" id="2916410"/>
    <lineage>
        <taxon>Bacteria</taxon>
        <taxon>Pseudomonadati</taxon>
        <taxon>Thermodesulfobacteriota</taxon>
        <taxon>Desulfuromonadia</taxon>
        <taxon>Geobacterales</taxon>
        <taxon>Geobacteraceae</taxon>
        <taxon>Trichlorobacter</taxon>
    </lineage>
</organism>
<keyword evidence="2" id="KW-1185">Reference proteome</keyword>
<proteinExistence type="predicted"/>
<protein>
    <recommendedName>
        <fullName evidence="3">Type II toxin-antitoxin system RelE/ParE family toxin</fullName>
    </recommendedName>
</protein>
<gene>
    <name evidence="1" type="ORF">GEAMG1_0255</name>
</gene>
<dbReference type="RefSeq" id="WP_305731043.1">
    <property type="nucleotide sequence ID" value="NZ_OW150024.1"/>
</dbReference>